<evidence type="ECO:0000313" key="3">
    <source>
        <dbReference type="Proteomes" id="UP001159405"/>
    </source>
</evidence>
<evidence type="ECO:0000256" key="1">
    <source>
        <dbReference type="SAM" id="MobiDB-lite"/>
    </source>
</evidence>
<protein>
    <submittedName>
        <fullName evidence="2">Uncharacterized protein</fullName>
    </submittedName>
</protein>
<gene>
    <name evidence="2" type="ORF">PLOB_00037707</name>
</gene>
<evidence type="ECO:0000313" key="2">
    <source>
        <dbReference type="EMBL" id="CAH3135008.1"/>
    </source>
</evidence>
<accession>A0ABN8P628</accession>
<name>A0ABN8P628_9CNID</name>
<dbReference type="EMBL" id="CALNXK010000055">
    <property type="protein sequence ID" value="CAH3135008.1"/>
    <property type="molecule type" value="Genomic_DNA"/>
</dbReference>
<keyword evidence="3" id="KW-1185">Reference proteome</keyword>
<feature type="compositionally biased region" description="Polar residues" evidence="1">
    <location>
        <begin position="53"/>
        <end position="66"/>
    </location>
</feature>
<dbReference type="Proteomes" id="UP001159405">
    <property type="component" value="Unassembled WGS sequence"/>
</dbReference>
<feature type="region of interest" description="Disordered" evidence="1">
    <location>
        <begin position="37"/>
        <end position="77"/>
    </location>
</feature>
<organism evidence="2 3">
    <name type="scientific">Porites lobata</name>
    <dbReference type="NCBI Taxonomy" id="104759"/>
    <lineage>
        <taxon>Eukaryota</taxon>
        <taxon>Metazoa</taxon>
        <taxon>Cnidaria</taxon>
        <taxon>Anthozoa</taxon>
        <taxon>Hexacorallia</taxon>
        <taxon>Scleractinia</taxon>
        <taxon>Fungiina</taxon>
        <taxon>Poritidae</taxon>
        <taxon>Porites</taxon>
    </lineage>
</organism>
<proteinExistence type="predicted"/>
<comment type="caution">
    <text evidence="2">The sequence shown here is derived from an EMBL/GenBank/DDBJ whole genome shotgun (WGS) entry which is preliminary data.</text>
</comment>
<sequence length="165" mass="19027">MQKHLFHKNERRIPIEDVLARVLVEHVAVNVRVDPRRSLCRNKPGGDTGRHPVSSNRRPQSYQIESRPSEEKERVRENNDVKEFIQTLDEPMVRKLCIRSLRRGVGSIDFIQGLLIMEDDLDEGHEEDESDVTPTSSTSTDLACLLSIRKLSIFQFLVDKNLLPK</sequence>
<feature type="compositionally biased region" description="Basic and acidic residues" evidence="1">
    <location>
        <begin position="67"/>
        <end position="77"/>
    </location>
</feature>
<reference evidence="2 3" key="1">
    <citation type="submission" date="2022-05" db="EMBL/GenBank/DDBJ databases">
        <authorList>
            <consortium name="Genoscope - CEA"/>
            <person name="William W."/>
        </authorList>
    </citation>
    <scope>NUCLEOTIDE SEQUENCE [LARGE SCALE GENOMIC DNA]</scope>
</reference>